<accession>A0A0S2I0R2</accession>
<organism evidence="9 10">
    <name type="scientific">Salinivirga cyanobacteriivorans</name>
    <dbReference type="NCBI Taxonomy" id="1307839"/>
    <lineage>
        <taxon>Bacteria</taxon>
        <taxon>Pseudomonadati</taxon>
        <taxon>Bacteroidota</taxon>
        <taxon>Bacteroidia</taxon>
        <taxon>Bacteroidales</taxon>
        <taxon>Salinivirgaceae</taxon>
        <taxon>Salinivirga</taxon>
    </lineage>
</organism>
<sequence>MYEARATSSRQRGVPLSNALELVKNMIHFYPLEKALPKIQASIEQGEHLHKSMQNFSFFDSRMVYLVKVAEEINQLDQIFDRLQQQYYEDVEHRIKILNNLLEPLLIIIVGLIVGFILVAMYLPLFQLGGWVYINQ</sequence>
<gene>
    <name evidence="9" type="ORF">L21SP5_02182</name>
</gene>
<keyword evidence="5 7" id="KW-1133">Transmembrane helix</keyword>
<dbReference type="KEGG" id="blq:L21SP5_02182"/>
<keyword evidence="3" id="KW-1003">Cell membrane</keyword>
<dbReference type="AlphaFoldDB" id="A0A0S2I0R2"/>
<comment type="similarity">
    <text evidence="2">Belongs to the GSP F family.</text>
</comment>
<dbReference type="PATRIC" id="fig|1307839.3.peg.2300"/>
<dbReference type="EMBL" id="CP013118">
    <property type="protein sequence ID" value="ALO15815.1"/>
    <property type="molecule type" value="Genomic_DNA"/>
</dbReference>
<dbReference type="PANTHER" id="PTHR30012:SF0">
    <property type="entry name" value="TYPE II SECRETION SYSTEM PROTEIN F-RELATED"/>
    <property type="match status" value="1"/>
</dbReference>
<evidence type="ECO:0000259" key="8">
    <source>
        <dbReference type="Pfam" id="PF00482"/>
    </source>
</evidence>
<dbReference type="PANTHER" id="PTHR30012">
    <property type="entry name" value="GENERAL SECRETION PATHWAY PROTEIN"/>
    <property type="match status" value="1"/>
</dbReference>
<evidence type="ECO:0000313" key="10">
    <source>
        <dbReference type="Proteomes" id="UP000064893"/>
    </source>
</evidence>
<evidence type="ECO:0000256" key="1">
    <source>
        <dbReference type="ARBA" id="ARBA00004651"/>
    </source>
</evidence>
<dbReference type="STRING" id="1307839.L21SP5_02182"/>
<dbReference type="Gene3D" id="1.20.81.30">
    <property type="entry name" value="Type II secretion system (T2SS), domain F"/>
    <property type="match status" value="1"/>
</dbReference>
<evidence type="ECO:0000256" key="4">
    <source>
        <dbReference type="ARBA" id="ARBA00022692"/>
    </source>
</evidence>
<feature type="transmembrane region" description="Helical" evidence="7">
    <location>
        <begin position="104"/>
        <end position="123"/>
    </location>
</feature>
<dbReference type="GO" id="GO:0005886">
    <property type="term" value="C:plasma membrane"/>
    <property type="evidence" value="ECO:0007669"/>
    <property type="project" value="UniProtKB-SubCell"/>
</dbReference>
<evidence type="ECO:0000313" key="9">
    <source>
        <dbReference type="EMBL" id="ALO15815.1"/>
    </source>
</evidence>
<dbReference type="Proteomes" id="UP000064893">
    <property type="component" value="Chromosome"/>
</dbReference>
<dbReference type="InterPro" id="IPR003004">
    <property type="entry name" value="GspF/PilC"/>
</dbReference>
<dbReference type="RefSeq" id="WP_157754630.1">
    <property type="nucleotide sequence ID" value="NZ_CP013118.1"/>
</dbReference>
<reference evidence="9 10" key="1">
    <citation type="submission" date="2015-11" db="EMBL/GenBank/DDBJ databases">
        <title>Description and complete genome sequence of a novel strain predominating in hypersaline microbial mats and representing a new family of the Bacteriodetes phylum.</title>
        <authorList>
            <person name="Spring S."/>
            <person name="Bunk B."/>
            <person name="Sproer C."/>
            <person name="Klenk H.-P."/>
        </authorList>
    </citation>
    <scope>NUCLEOTIDE SEQUENCE [LARGE SCALE GENOMIC DNA]</scope>
    <source>
        <strain evidence="9 10">L21-Spi-D4</strain>
    </source>
</reference>
<dbReference type="OrthoDB" id="1523422at2"/>
<evidence type="ECO:0000256" key="7">
    <source>
        <dbReference type="SAM" id="Phobius"/>
    </source>
</evidence>
<dbReference type="Pfam" id="PF00482">
    <property type="entry name" value="T2SSF"/>
    <property type="match status" value="1"/>
</dbReference>
<comment type="subcellular location">
    <subcellularLocation>
        <location evidence="1">Cell membrane</location>
        <topology evidence="1">Multi-pass membrane protein</topology>
    </subcellularLocation>
</comment>
<keyword evidence="4 7" id="KW-0812">Transmembrane</keyword>
<evidence type="ECO:0000256" key="5">
    <source>
        <dbReference type="ARBA" id="ARBA00022989"/>
    </source>
</evidence>
<evidence type="ECO:0000256" key="6">
    <source>
        <dbReference type="ARBA" id="ARBA00023136"/>
    </source>
</evidence>
<keyword evidence="10" id="KW-1185">Reference proteome</keyword>
<evidence type="ECO:0000256" key="2">
    <source>
        <dbReference type="ARBA" id="ARBA00005745"/>
    </source>
</evidence>
<evidence type="ECO:0000256" key="3">
    <source>
        <dbReference type="ARBA" id="ARBA00022475"/>
    </source>
</evidence>
<proteinExistence type="inferred from homology"/>
<feature type="domain" description="Type II secretion system protein GspF" evidence="8">
    <location>
        <begin position="11"/>
        <end position="124"/>
    </location>
</feature>
<protein>
    <submittedName>
        <fullName evidence="9">Type IV pilin biogenesis protein</fullName>
    </submittedName>
</protein>
<name>A0A0S2I0R2_9BACT</name>
<dbReference type="InterPro" id="IPR042094">
    <property type="entry name" value="T2SS_GspF_sf"/>
</dbReference>
<dbReference type="InterPro" id="IPR018076">
    <property type="entry name" value="T2SS_GspF_dom"/>
</dbReference>
<keyword evidence="6 7" id="KW-0472">Membrane</keyword>